<dbReference type="EMBL" id="UYRT01027358">
    <property type="protein sequence ID" value="VDK66225.1"/>
    <property type="molecule type" value="Genomic_DNA"/>
</dbReference>
<keyword evidence="2" id="KW-1185">Reference proteome</keyword>
<sequence length="57" mass="6538">MIVSLRSLTNRVETVVVGIDADSRFWTINEKYKGRVFKLLLMHSVTFLQAVTRLGRA</sequence>
<evidence type="ECO:0000313" key="2">
    <source>
        <dbReference type="Proteomes" id="UP000271098"/>
    </source>
</evidence>
<gene>
    <name evidence="1" type="ORF">GPUH_LOCUS8908</name>
</gene>
<organism evidence="3">
    <name type="scientific">Gongylonema pulchrum</name>
    <dbReference type="NCBI Taxonomy" id="637853"/>
    <lineage>
        <taxon>Eukaryota</taxon>
        <taxon>Metazoa</taxon>
        <taxon>Ecdysozoa</taxon>
        <taxon>Nematoda</taxon>
        <taxon>Chromadorea</taxon>
        <taxon>Rhabditida</taxon>
        <taxon>Spirurina</taxon>
        <taxon>Spiruromorpha</taxon>
        <taxon>Spiruroidea</taxon>
        <taxon>Gongylonematidae</taxon>
        <taxon>Gongylonema</taxon>
    </lineage>
</organism>
<reference evidence="1 2" key="2">
    <citation type="submission" date="2018-11" db="EMBL/GenBank/DDBJ databases">
        <authorList>
            <consortium name="Pathogen Informatics"/>
        </authorList>
    </citation>
    <scope>NUCLEOTIDE SEQUENCE [LARGE SCALE GENOMIC DNA]</scope>
</reference>
<accession>A0A183DJL5</accession>
<name>A0A183DJL5_9BILA</name>
<evidence type="ECO:0000313" key="1">
    <source>
        <dbReference type="EMBL" id="VDK66225.1"/>
    </source>
</evidence>
<dbReference type="WBParaSite" id="GPUH_0000891601-mRNA-1">
    <property type="protein sequence ID" value="GPUH_0000891601-mRNA-1"/>
    <property type="gene ID" value="GPUH_0000891601"/>
</dbReference>
<proteinExistence type="predicted"/>
<reference evidence="3" key="1">
    <citation type="submission" date="2016-06" db="UniProtKB">
        <authorList>
            <consortium name="WormBaseParasite"/>
        </authorList>
    </citation>
    <scope>IDENTIFICATION</scope>
</reference>
<protein>
    <submittedName>
        <fullName evidence="3">DEDD_Tnp_IS110 domain-containing protein</fullName>
    </submittedName>
</protein>
<dbReference type="Proteomes" id="UP000271098">
    <property type="component" value="Unassembled WGS sequence"/>
</dbReference>
<dbReference type="AlphaFoldDB" id="A0A183DJL5"/>
<evidence type="ECO:0000313" key="3">
    <source>
        <dbReference type="WBParaSite" id="GPUH_0000891601-mRNA-1"/>
    </source>
</evidence>
<dbReference type="OrthoDB" id="10256906at2759"/>